<dbReference type="NCBIfam" id="NF008035">
    <property type="entry name" value="PRK10767.1"/>
    <property type="match status" value="1"/>
</dbReference>
<dbReference type="SUPFAM" id="SSF57938">
    <property type="entry name" value="DnaJ/Hsp40 cysteine-rich domain"/>
    <property type="match status" value="1"/>
</dbReference>
<comment type="domain">
    <text evidence="9">The J domain is necessary and sufficient to stimulate DnaK ATPase activity. Zinc center 1 plays an important role in the autonomous, DnaK-independent chaperone activity of DnaJ. Zinc center 2 is essential for interaction with DnaK and for DnaJ activity.</text>
</comment>
<dbReference type="Pfam" id="PF01556">
    <property type="entry name" value="DnaJ_C"/>
    <property type="match status" value="1"/>
</dbReference>
<keyword evidence="1 9" id="KW-0963">Cytoplasm</keyword>
<dbReference type="Gene3D" id="2.60.260.20">
    <property type="entry name" value="Urease metallochaperone UreE, N-terminal domain"/>
    <property type="match status" value="2"/>
</dbReference>
<feature type="binding site" evidence="9">
    <location>
        <position position="158"/>
    </location>
    <ligand>
        <name>Zn(2+)</name>
        <dbReference type="ChEBI" id="CHEBI:29105"/>
        <label>2</label>
    </ligand>
</feature>
<feature type="repeat" description="CXXCXGXG motif" evidence="9">
    <location>
        <begin position="198"/>
        <end position="205"/>
    </location>
</feature>
<feature type="binding site" evidence="9">
    <location>
        <position position="184"/>
    </location>
    <ligand>
        <name>Zn(2+)</name>
        <dbReference type="ChEBI" id="CHEBI:29105"/>
        <label>2</label>
    </ligand>
</feature>
<dbReference type="CDD" id="cd10719">
    <property type="entry name" value="DnaJ_zf"/>
    <property type="match status" value="1"/>
</dbReference>
<dbReference type="CDD" id="cd06257">
    <property type="entry name" value="DnaJ"/>
    <property type="match status" value="1"/>
</dbReference>
<dbReference type="RefSeq" id="WP_136432727.1">
    <property type="nucleotide sequence ID" value="NZ_JBHSNS010000010.1"/>
</dbReference>
<proteinExistence type="inferred from homology"/>
<feature type="repeat" description="CXXCXGXG motif" evidence="9">
    <location>
        <begin position="158"/>
        <end position="165"/>
    </location>
</feature>
<name>A0ABW0ZIF2_9ACTN</name>
<dbReference type="InterPro" id="IPR008971">
    <property type="entry name" value="HSP40/DnaJ_pept-bd"/>
</dbReference>
<comment type="cofactor">
    <cofactor evidence="9">
        <name>Zn(2+)</name>
        <dbReference type="ChEBI" id="CHEBI:29105"/>
    </cofactor>
    <text evidence="9">Binds 2 Zn(2+) ions per monomer.</text>
</comment>
<dbReference type="SUPFAM" id="SSF46565">
    <property type="entry name" value="Chaperone J-domain"/>
    <property type="match status" value="1"/>
</dbReference>
<dbReference type="PROSITE" id="PS51188">
    <property type="entry name" value="ZF_CR"/>
    <property type="match status" value="1"/>
</dbReference>
<dbReference type="PROSITE" id="PS50076">
    <property type="entry name" value="DNAJ_2"/>
    <property type="match status" value="1"/>
</dbReference>
<keyword evidence="14" id="KW-1185">Reference proteome</keyword>
<dbReference type="InterPro" id="IPR018253">
    <property type="entry name" value="DnaJ_domain_CS"/>
</dbReference>
<accession>A0ABW0ZIF2</accession>
<keyword evidence="6 9" id="KW-0862">Zinc</keyword>
<feature type="binding site" evidence="9">
    <location>
        <position position="201"/>
    </location>
    <ligand>
        <name>Zn(2+)</name>
        <dbReference type="ChEBI" id="CHEBI:29105"/>
        <label>1</label>
    </ligand>
</feature>
<comment type="similarity">
    <text evidence="9">Belongs to the DnaJ family.</text>
</comment>
<feature type="repeat" description="CXXCXGXG motif" evidence="9">
    <location>
        <begin position="184"/>
        <end position="191"/>
    </location>
</feature>
<evidence type="ECO:0000256" key="4">
    <source>
        <dbReference type="ARBA" id="ARBA00022737"/>
    </source>
</evidence>
<feature type="zinc finger region" description="CR-type" evidence="10">
    <location>
        <begin position="128"/>
        <end position="210"/>
    </location>
</feature>
<feature type="binding site" evidence="9">
    <location>
        <position position="198"/>
    </location>
    <ligand>
        <name>Zn(2+)</name>
        <dbReference type="ChEBI" id="CHEBI:29105"/>
        <label>1</label>
    </ligand>
</feature>
<dbReference type="Gene3D" id="1.10.287.110">
    <property type="entry name" value="DnaJ domain"/>
    <property type="match status" value="1"/>
</dbReference>
<evidence type="ECO:0000256" key="5">
    <source>
        <dbReference type="ARBA" id="ARBA00022771"/>
    </source>
</evidence>
<keyword evidence="5 9" id="KW-0863">Zinc-finger</keyword>
<dbReference type="EMBL" id="JBHSNS010000010">
    <property type="protein sequence ID" value="MFC5730739.1"/>
    <property type="molecule type" value="Genomic_DNA"/>
</dbReference>
<evidence type="ECO:0000256" key="6">
    <source>
        <dbReference type="ARBA" id="ARBA00022833"/>
    </source>
</evidence>
<evidence type="ECO:0000256" key="10">
    <source>
        <dbReference type="PROSITE-ProRule" id="PRU00546"/>
    </source>
</evidence>
<feature type="binding site" evidence="9">
    <location>
        <position position="187"/>
    </location>
    <ligand>
        <name>Zn(2+)</name>
        <dbReference type="ChEBI" id="CHEBI:29105"/>
        <label>2</label>
    </ligand>
</feature>
<dbReference type="InterPro" id="IPR036869">
    <property type="entry name" value="J_dom_sf"/>
</dbReference>
<evidence type="ECO:0000256" key="1">
    <source>
        <dbReference type="ARBA" id="ARBA00022490"/>
    </source>
</evidence>
<keyword evidence="8 9" id="KW-0143">Chaperone</keyword>
<protein>
    <recommendedName>
        <fullName evidence="9">Chaperone protein DnaJ</fullName>
    </recommendedName>
</protein>
<dbReference type="PROSITE" id="PS00636">
    <property type="entry name" value="DNAJ_1"/>
    <property type="match status" value="1"/>
</dbReference>
<evidence type="ECO:0000256" key="7">
    <source>
        <dbReference type="ARBA" id="ARBA00023016"/>
    </source>
</evidence>
<dbReference type="SMART" id="SM00271">
    <property type="entry name" value="DnaJ"/>
    <property type="match status" value="1"/>
</dbReference>
<keyword evidence="2 9" id="KW-0235">DNA replication</keyword>
<dbReference type="InterPro" id="IPR001623">
    <property type="entry name" value="DnaJ_domain"/>
</dbReference>
<dbReference type="InterPro" id="IPR001305">
    <property type="entry name" value="HSP_DnaJ_Cys-rich_dom"/>
</dbReference>
<dbReference type="CDD" id="cd10747">
    <property type="entry name" value="DnaJ_C"/>
    <property type="match status" value="1"/>
</dbReference>
<dbReference type="PANTHER" id="PTHR43096">
    <property type="entry name" value="DNAJ HOMOLOG 1, MITOCHONDRIAL-RELATED"/>
    <property type="match status" value="1"/>
</dbReference>
<dbReference type="Gene3D" id="2.10.230.10">
    <property type="entry name" value="Heat shock protein DnaJ, cysteine-rich domain"/>
    <property type="match status" value="1"/>
</dbReference>
<evidence type="ECO:0000313" key="13">
    <source>
        <dbReference type="EMBL" id="MFC5730739.1"/>
    </source>
</evidence>
<dbReference type="InterPro" id="IPR002939">
    <property type="entry name" value="DnaJ_C"/>
</dbReference>
<dbReference type="Proteomes" id="UP001596072">
    <property type="component" value="Unassembled WGS sequence"/>
</dbReference>
<feature type="domain" description="J" evidence="11">
    <location>
        <begin position="4"/>
        <end position="68"/>
    </location>
</feature>
<evidence type="ECO:0000256" key="9">
    <source>
        <dbReference type="HAMAP-Rule" id="MF_01152"/>
    </source>
</evidence>
<comment type="function">
    <text evidence="9">Participates actively in the response to hyperosmotic and heat shock by preventing the aggregation of stress-denatured proteins and by disaggregating proteins, also in an autonomous, DnaK-independent fashion. Unfolded proteins bind initially to DnaJ; upon interaction with the DnaJ-bound protein, DnaK hydrolyzes its bound ATP, resulting in the formation of a stable complex. GrpE releases ADP from DnaK; ATP binding to DnaK triggers the release of the substrate protein, thus completing the reaction cycle. Several rounds of ATP-dependent interactions between DnaJ, DnaK and GrpE are required for fully efficient folding. Also involved, together with DnaK and GrpE, in the DNA replication of plasmids through activation of initiation proteins.</text>
</comment>
<dbReference type="SUPFAM" id="SSF49493">
    <property type="entry name" value="HSP40/DnaJ peptide-binding domain"/>
    <property type="match status" value="2"/>
</dbReference>
<comment type="caution">
    <text evidence="13">The sequence shown here is derived from an EMBL/GenBank/DDBJ whole genome shotgun (WGS) entry which is preliminary data.</text>
</comment>
<dbReference type="Pfam" id="PF00226">
    <property type="entry name" value="DnaJ"/>
    <property type="match status" value="1"/>
</dbReference>
<dbReference type="PANTHER" id="PTHR43096:SF48">
    <property type="entry name" value="CHAPERONE PROTEIN DNAJ"/>
    <property type="match status" value="1"/>
</dbReference>
<evidence type="ECO:0000313" key="14">
    <source>
        <dbReference type="Proteomes" id="UP001596072"/>
    </source>
</evidence>
<feature type="binding site" evidence="9">
    <location>
        <position position="144"/>
    </location>
    <ligand>
        <name>Zn(2+)</name>
        <dbReference type="ChEBI" id="CHEBI:29105"/>
        <label>1</label>
    </ligand>
</feature>
<dbReference type="NCBIfam" id="NF010871">
    <property type="entry name" value="PRK14278.1"/>
    <property type="match status" value="1"/>
</dbReference>
<comment type="subcellular location">
    <subcellularLocation>
        <location evidence="9">Cytoplasm</location>
    </subcellularLocation>
</comment>
<keyword evidence="4 9" id="KW-0677">Repeat</keyword>
<dbReference type="PRINTS" id="PR00625">
    <property type="entry name" value="JDOMAIN"/>
</dbReference>
<organism evidence="13 14">
    <name type="scientific">Nocardioides vastitatis</name>
    <dbReference type="NCBI Taxonomy" id="2568655"/>
    <lineage>
        <taxon>Bacteria</taxon>
        <taxon>Bacillati</taxon>
        <taxon>Actinomycetota</taxon>
        <taxon>Actinomycetes</taxon>
        <taxon>Propionibacteriales</taxon>
        <taxon>Nocardioidaceae</taxon>
        <taxon>Nocardioides</taxon>
    </lineage>
</organism>
<feature type="binding site" evidence="9">
    <location>
        <position position="141"/>
    </location>
    <ligand>
        <name>Zn(2+)</name>
        <dbReference type="ChEBI" id="CHEBI:29105"/>
        <label>1</label>
    </ligand>
</feature>
<comment type="subunit">
    <text evidence="9">Homodimer.</text>
</comment>
<evidence type="ECO:0000256" key="2">
    <source>
        <dbReference type="ARBA" id="ARBA00022705"/>
    </source>
</evidence>
<evidence type="ECO:0000256" key="8">
    <source>
        <dbReference type="ARBA" id="ARBA00023186"/>
    </source>
</evidence>
<keyword evidence="3 9" id="KW-0479">Metal-binding</keyword>
<feature type="domain" description="CR-type" evidence="12">
    <location>
        <begin position="128"/>
        <end position="210"/>
    </location>
</feature>
<evidence type="ECO:0000259" key="12">
    <source>
        <dbReference type="PROSITE" id="PS51188"/>
    </source>
</evidence>
<keyword evidence="7 9" id="KW-0346">Stress response</keyword>
<evidence type="ECO:0000259" key="11">
    <source>
        <dbReference type="PROSITE" id="PS50076"/>
    </source>
</evidence>
<reference evidence="14" key="1">
    <citation type="journal article" date="2019" name="Int. J. Syst. Evol. Microbiol.">
        <title>The Global Catalogue of Microorganisms (GCM) 10K type strain sequencing project: providing services to taxonomists for standard genome sequencing and annotation.</title>
        <authorList>
            <consortium name="The Broad Institute Genomics Platform"/>
            <consortium name="The Broad Institute Genome Sequencing Center for Infectious Disease"/>
            <person name="Wu L."/>
            <person name="Ma J."/>
        </authorList>
    </citation>
    <scope>NUCLEOTIDE SEQUENCE [LARGE SCALE GENOMIC DNA]</scope>
    <source>
        <strain evidence="14">YIM 94188</strain>
    </source>
</reference>
<evidence type="ECO:0000256" key="3">
    <source>
        <dbReference type="ARBA" id="ARBA00022723"/>
    </source>
</evidence>
<dbReference type="InterPro" id="IPR036410">
    <property type="entry name" value="HSP_DnaJ_Cys-rich_dom_sf"/>
</dbReference>
<sequence>MSQDLYELLGVDRNADADTIKKAYRRLARQLHPDVNPDAESQEKFKQVSAAYEVLSDPQKRSAYDRGADPFGGGFGGQGAGFSFTDIMDAFFGGTPGAAGGRGPRPRVRRGQDALIRLEVDLAEAAFGVSRELKVDTAVRCSTCGGDGAAPGSHPVPCETCRGAGEVAHVQRSFLGEIRTLRPCAACRGYGSIIPDPCRECAGDGRVRSRRSLTVKIPAGVDTGTRVQLAEQGEVGPGGGPAGDLYVEIHVAPHPVFIRNGNDLHCTVSVPMTAAALGTTITMPTLEADLEQGAGSGVETDFELPIPPGTQSGHEITLRGRGVPGLRGGRGDLIVTVAVETPARLDARQEQLLRELAQIRGEEQPAGAMRPAHKSVFGRLRDAFTAH</sequence>
<gene>
    <name evidence="9 13" type="primary">dnaJ</name>
    <name evidence="13" type="ORF">ACFPQB_17590</name>
</gene>
<dbReference type="InterPro" id="IPR012724">
    <property type="entry name" value="DnaJ"/>
</dbReference>
<feature type="binding site" evidence="9">
    <location>
        <position position="161"/>
    </location>
    <ligand>
        <name>Zn(2+)</name>
        <dbReference type="ChEBI" id="CHEBI:29105"/>
        <label>2</label>
    </ligand>
</feature>
<dbReference type="HAMAP" id="MF_01152">
    <property type="entry name" value="DnaJ"/>
    <property type="match status" value="1"/>
</dbReference>
<feature type="repeat" description="CXXCXGXG motif" evidence="9">
    <location>
        <begin position="141"/>
        <end position="148"/>
    </location>
</feature>
<dbReference type="Pfam" id="PF00684">
    <property type="entry name" value="DnaJ_CXXCXGXG"/>
    <property type="match status" value="1"/>
</dbReference>